<dbReference type="PANTHER" id="PTHR46507">
    <property type="entry name" value="AFADIN- AND ALPHA-ACTININ-BINDING PROTEIN"/>
    <property type="match status" value="1"/>
</dbReference>
<dbReference type="PANTHER" id="PTHR46507:SF2">
    <property type="entry name" value="AFADIN- AND ALPHA-ACTININ-BINDING PROTEIN"/>
    <property type="match status" value="1"/>
</dbReference>
<accession>A0A3Q2YZ64</accession>
<dbReference type="GO" id="GO:0035735">
    <property type="term" value="P:intraciliary transport involved in cilium assembly"/>
    <property type="evidence" value="ECO:0007669"/>
    <property type="project" value="TreeGrafter"/>
</dbReference>
<keyword evidence="12" id="KW-1185">Reference proteome</keyword>
<dbReference type="OMA" id="SSTCIEA"/>
<dbReference type="Proteomes" id="UP000264820">
    <property type="component" value="Unplaced"/>
</dbReference>
<dbReference type="GO" id="GO:0007155">
    <property type="term" value="P:cell adhesion"/>
    <property type="evidence" value="ECO:0007669"/>
    <property type="project" value="UniProtKB-KW"/>
</dbReference>
<sequence length="535" mass="61633">MPIPTISLVTMSPSRQNNLVSLQPMSRNCRNPLPVFCTDDNISQCVSYINQELSSLGLSSYMEQSSAGPAGLSAVPALNAAFELLQVHRHTMATLEELEREQLKKSSTLDHMQMSNSRLKDQLELSIREKSGLHETERQLQLKIKTLQSCLKTEKDEVQKLQSIVASRASQYSHDGKRKERELAKLKERLSQLLVDRRDKKLAIDVLNCLGRADGKRSHWKTTKVAARYGEEPSWQMYKSMLREYEASQQSLMLENAELKKVLQQMKKEMIHLLSPHNAPCRGASTDDSQERLDSDGEETTGNTSRELLDPSCDPAREQLTNSIRQQWRKVKSHMEKLDHQVQNHVESSKELIPRETHEDEMERLRREVQQCKEFIHTQQQLLQQQPHASFDDETAEFLSDCYTLEEKERLKEEWRLFEEQKRNFEKERKYFTEAAIRLCREKKAFEEDRASWLKSQFLNMTPFANRSRCSSADGYSALSISSEPESRKSSAKSLSSKSPNYSSFSTPKPAPSQSTTVPSSNKLDRTFRPNPDTR</sequence>
<organism evidence="11 12">
    <name type="scientific">Hippocampus comes</name>
    <name type="common">Tiger tail seahorse</name>
    <dbReference type="NCBI Taxonomy" id="109280"/>
    <lineage>
        <taxon>Eukaryota</taxon>
        <taxon>Metazoa</taxon>
        <taxon>Chordata</taxon>
        <taxon>Craniata</taxon>
        <taxon>Vertebrata</taxon>
        <taxon>Euteleostomi</taxon>
        <taxon>Actinopterygii</taxon>
        <taxon>Neopterygii</taxon>
        <taxon>Teleostei</taxon>
        <taxon>Neoteleostei</taxon>
        <taxon>Acanthomorphata</taxon>
        <taxon>Syngnathiaria</taxon>
        <taxon>Syngnathiformes</taxon>
        <taxon>Syngnathoidei</taxon>
        <taxon>Syngnathidae</taxon>
        <taxon>Hippocampus</taxon>
    </lineage>
</organism>
<feature type="compositionally biased region" description="Polar residues" evidence="10">
    <location>
        <begin position="512"/>
        <end position="522"/>
    </location>
</feature>
<keyword evidence="4" id="KW-0963">Cytoplasm</keyword>
<feature type="region of interest" description="Disordered" evidence="10">
    <location>
        <begin position="275"/>
        <end position="314"/>
    </location>
</feature>
<feature type="coiled-coil region" evidence="9">
    <location>
        <begin position="242"/>
        <end position="269"/>
    </location>
</feature>
<dbReference type="GO" id="GO:0005912">
    <property type="term" value="C:adherens junction"/>
    <property type="evidence" value="ECO:0007669"/>
    <property type="project" value="UniProtKB-SubCell"/>
</dbReference>
<evidence type="ECO:0000256" key="2">
    <source>
        <dbReference type="ARBA" id="ARBA00004607"/>
    </source>
</evidence>
<evidence type="ECO:0000256" key="5">
    <source>
        <dbReference type="ARBA" id="ARBA00022889"/>
    </source>
</evidence>
<evidence type="ECO:0000313" key="12">
    <source>
        <dbReference type="Proteomes" id="UP000264820"/>
    </source>
</evidence>
<evidence type="ECO:0000256" key="7">
    <source>
        <dbReference type="ARBA" id="ARBA00023054"/>
    </source>
</evidence>
<evidence type="ECO:0000256" key="9">
    <source>
        <dbReference type="SAM" id="Coils"/>
    </source>
</evidence>
<evidence type="ECO:0000256" key="4">
    <source>
        <dbReference type="ARBA" id="ARBA00022490"/>
    </source>
</evidence>
<dbReference type="STRING" id="109280.ENSHCOP00000024500"/>
<dbReference type="InterPro" id="IPR021622">
    <property type="entry name" value="Afadin/alpha-actinin-bd"/>
</dbReference>
<dbReference type="Pfam" id="PF11559">
    <property type="entry name" value="ADIP"/>
    <property type="match status" value="1"/>
</dbReference>
<evidence type="ECO:0000313" key="11">
    <source>
        <dbReference type="Ensembl" id="ENSHCOP00000024500.1"/>
    </source>
</evidence>
<dbReference type="InterPro" id="IPR052300">
    <property type="entry name" value="Adhesion_Centrosome_assoc"/>
</dbReference>
<feature type="compositionally biased region" description="Basic and acidic residues" evidence="10">
    <location>
        <begin position="523"/>
        <end position="535"/>
    </location>
</feature>
<dbReference type="AlphaFoldDB" id="A0A3Q2YZ64"/>
<evidence type="ECO:0000256" key="3">
    <source>
        <dbReference type="ARBA" id="ARBA00009291"/>
    </source>
</evidence>
<keyword evidence="7 9" id="KW-0175">Coiled coil</keyword>
<evidence type="ECO:0000256" key="1">
    <source>
        <dbReference type="ARBA" id="ARBA00004536"/>
    </source>
</evidence>
<dbReference type="GO" id="GO:0034451">
    <property type="term" value="C:centriolar satellite"/>
    <property type="evidence" value="ECO:0007669"/>
    <property type="project" value="UniProtKB-SubCell"/>
</dbReference>
<protein>
    <submittedName>
        <fullName evidence="11">Synovial sarcoma, X breakpoint 2 interacting protein a</fullName>
    </submittedName>
</protein>
<reference evidence="11" key="2">
    <citation type="submission" date="2025-09" db="UniProtKB">
        <authorList>
            <consortium name="Ensembl"/>
        </authorList>
    </citation>
    <scope>IDENTIFICATION</scope>
</reference>
<keyword evidence="5" id="KW-0130">Cell adhesion</keyword>
<feature type="coiled-coil region" evidence="9">
    <location>
        <begin position="169"/>
        <end position="196"/>
    </location>
</feature>
<dbReference type="GO" id="GO:0036064">
    <property type="term" value="C:ciliary basal body"/>
    <property type="evidence" value="ECO:0007669"/>
    <property type="project" value="Ensembl"/>
</dbReference>
<evidence type="ECO:0000256" key="8">
    <source>
        <dbReference type="ARBA" id="ARBA00023212"/>
    </source>
</evidence>
<dbReference type="GeneTree" id="ENSGT00390000007688"/>
<proteinExistence type="inferred from homology"/>
<evidence type="ECO:0000256" key="6">
    <source>
        <dbReference type="ARBA" id="ARBA00022949"/>
    </source>
</evidence>
<keyword evidence="6" id="KW-0965">Cell junction</keyword>
<name>A0A3Q2YZ64_HIPCM</name>
<reference evidence="11" key="1">
    <citation type="submission" date="2025-08" db="UniProtKB">
        <authorList>
            <consortium name="Ensembl"/>
        </authorList>
    </citation>
    <scope>IDENTIFICATION</scope>
</reference>
<keyword evidence="8" id="KW-0206">Cytoskeleton</keyword>
<feature type="compositionally biased region" description="Low complexity" evidence="10">
    <location>
        <begin position="492"/>
        <end position="506"/>
    </location>
</feature>
<comment type="similarity">
    <text evidence="3">Belongs to the ADIP family.</text>
</comment>
<feature type="region of interest" description="Disordered" evidence="10">
    <location>
        <begin position="481"/>
        <end position="535"/>
    </location>
</feature>
<dbReference type="Ensembl" id="ENSHCOT00000017757.1">
    <property type="protein sequence ID" value="ENSHCOP00000024500.1"/>
    <property type="gene ID" value="ENSHCOG00000013927.1"/>
</dbReference>
<evidence type="ECO:0000256" key="10">
    <source>
        <dbReference type="SAM" id="MobiDB-lite"/>
    </source>
</evidence>
<comment type="subcellular location">
    <subcellularLocation>
        <location evidence="1">Cell junction</location>
        <location evidence="1">Adherens junction</location>
    </subcellularLocation>
    <subcellularLocation>
        <location evidence="2">Cytoplasm</location>
        <location evidence="2">Cytoskeleton</location>
        <location evidence="2">Microtubule organizing center</location>
        <location evidence="2">Centrosome</location>
        <location evidence="2">Centriolar satellite</location>
    </subcellularLocation>
</comment>
<dbReference type="GO" id="GO:0007368">
    <property type="term" value="P:determination of left/right symmetry"/>
    <property type="evidence" value="ECO:0007669"/>
    <property type="project" value="Ensembl"/>
</dbReference>